<evidence type="ECO:0000256" key="2">
    <source>
        <dbReference type="ARBA" id="ARBA00022692"/>
    </source>
</evidence>
<dbReference type="RefSeq" id="WP_184259002.1">
    <property type="nucleotide sequence ID" value="NZ_JACHIH010000020.1"/>
</dbReference>
<dbReference type="GO" id="GO:0032259">
    <property type="term" value="P:methylation"/>
    <property type="evidence" value="ECO:0007669"/>
    <property type="project" value="UniProtKB-KW"/>
</dbReference>
<evidence type="ECO:0000256" key="5">
    <source>
        <dbReference type="SAM" id="Phobius"/>
    </source>
</evidence>
<keyword evidence="2 5" id="KW-0812">Transmembrane</keyword>
<evidence type="ECO:0000313" key="7">
    <source>
        <dbReference type="Proteomes" id="UP000542353"/>
    </source>
</evidence>
<gene>
    <name evidence="6" type="ORF">HNR60_003114</name>
</gene>
<protein>
    <submittedName>
        <fullName evidence="6">Protein-S-isoprenylcysteine O-methyltransferase Ste14</fullName>
    </submittedName>
</protein>
<comment type="caution">
    <text evidence="6">The sequence shown here is derived from an EMBL/GenBank/DDBJ whole genome shotgun (WGS) entry which is preliminary data.</text>
</comment>
<dbReference type="PANTHER" id="PTHR43847">
    <property type="entry name" value="BLL3993 PROTEIN"/>
    <property type="match status" value="1"/>
</dbReference>
<evidence type="ECO:0000256" key="1">
    <source>
        <dbReference type="ARBA" id="ARBA00004127"/>
    </source>
</evidence>
<keyword evidence="3 5" id="KW-1133">Transmembrane helix</keyword>
<keyword evidence="4 5" id="KW-0472">Membrane</keyword>
<keyword evidence="6" id="KW-0489">Methyltransferase</keyword>
<name>A0A7W8DZS0_9BRAD</name>
<dbReference type="Pfam" id="PF04191">
    <property type="entry name" value="PEMT"/>
    <property type="match status" value="1"/>
</dbReference>
<dbReference type="GO" id="GO:0012505">
    <property type="term" value="C:endomembrane system"/>
    <property type="evidence" value="ECO:0007669"/>
    <property type="project" value="UniProtKB-SubCell"/>
</dbReference>
<comment type="subcellular location">
    <subcellularLocation>
        <location evidence="1">Endomembrane system</location>
        <topology evidence="1">Multi-pass membrane protein</topology>
    </subcellularLocation>
</comment>
<keyword evidence="6" id="KW-0808">Transferase</keyword>
<dbReference type="GO" id="GO:0008168">
    <property type="term" value="F:methyltransferase activity"/>
    <property type="evidence" value="ECO:0007669"/>
    <property type="project" value="UniProtKB-KW"/>
</dbReference>
<dbReference type="InterPro" id="IPR007318">
    <property type="entry name" value="Phopholipid_MeTrfase"/>
</dbReference>
<organism evidence="6 7">
    <name type="scientific">Rhodopseudomonas rhenobacensis</name>
    <dbReference type="NCBI Taxonomy" id="87461"/>
    <lineage>
        <taxon>Bacteria</taxon>
        <taxon>Pseudomonadati</taxon>
        <taxon>Pseudomonadota</taxon>
        <taxon>Alphaproteobacteria</taxon>
        <taxon>Hyphomicrobiales</taxon>
        <taxon>Nitrobacteraceae</taxon>
        <taxon>Rhodopseudomonas</taxon>
    </lineage>
</organism>
<dbReference type="AlphaFoldDB" id="A0A7W8DZS0"/>
<dbReference type="InterPro" id="IPR052527">
    <property type="entry name" value="Metal_cation-efflux_comp"/>
</dbReference>
<keyword evidence="7" id="KW-1185">Reference proteome</keyword>
<feature type="transmembrane region" description="Helical" evidence="5">
    <location>
        <begin position="94"/>
        <end position="114"/>
    </location>
</feature>
<evidence type="ECO:0000256" key="3">
    <source>
        <dbReference type="ARBA" id="ARBA00022989"/>
    </source>
</evidence>
<accession>A0A7W8DZS0</accession>
<dbReference type="PANTHER" id="PTHR43847:SF1">
    <property type="entry name" value="BLL3993 PROTEIN"/>
    <property type="match status" value="1"/>
</dbReference>
<proteinExistence type="predicted"/>
<evidence type="ECO:0000313" key="6">
    <source>
        <dbReference type="EMBL" id="MBB5048348.1"/>
    </source>
</evidence>
<feature type="transmembrane region" description="Helical" evidence="5">
    <location>
        <begin position="44"/>
        <end position="63"/>
    </location>
</feature>
<evidence type="ECO:0000256" key="4">
    <source>
        <dbReference type="ARBA" id="ARBA00023136"/>
    </source>
</evidence>
<sequence>MSSKHTLRPNVLPWPPMLLAGAAVASILLGGALPLPALHETWTVWLGGAVVLIGIALDVWAIVTMRRADTNILPTRAADLLVTWGPFRYSRNPIYLANTILLIGIGIAVGNYWFMLCALASALLVDRLAIRREEHHLAARFGADWIDYSQQTPRWLF</sequence>
<dbReference type="Gene3D" id="1.20.120.1630">
    <property type="match status" value="1"/>
</dbReference>
<reference evidence="6 7" key="1">
    <citation type="submission" date="2020-08" db="EMBL/GenBank/DDBJ databases">
        <title>Genomic Encyclopedia of Type Strains, Phase IV (KMG-IV): sequencing the most valuable type-strain genomes for metagenomic binning, comparative biology and taxonomic classification.</title>
        <authorList>
            <person name="Goeker M."/>
        </authorList>
    </citation>
    <scope>NUCLEOTIDE SEQUENCE [LARGE SCALE GENOMIC DNA]</scope>
    <source>
        <strain evidence="6 7">DSM 12706</strain>
    </source>
</reference>
<dbReference type="Proteomes" id="UP000542353">
    <property type="component" value="Unassembled WGS sequence"/>
</dbReference>
<dbReference type="EMBL" id="JACHIH010000020">
    <property type="protein sequence ID" value="MBB5048348.1"/>
    <property type="molecule type" value="Genomic_DNA"/>
</dbReference>